<evidence type="ECO:0000313" key="1">
    <source>
        <dbReference type="EMBL" id="SCW42246.1"/>
    </source>
</evidence>
<dbReference type="AlphaFoldDB" id="A0A1G4QCE2"/>
<name>A0A1G4QCE2_BORJA</name>
<keyword evidence="2" id="KW-1185">Reference proteome</keyword>
<sequence>MVASSIEEQLKIKFPLNIKIIDNSCGSDHFLISCPDYLIEKVWHQLDKFEDVKKELDKEYRAILKESEEYDIR</sequence>
<proteinExistence type="predicted"/>
<reference evidence="2" key="1">
    <citation type="submission" date="2016-10" db="EMBL/GenBank/DDBJ databases">
        <authorList>
            <person name="Varghese N."/>
            <person name="Submissions S."/>
        </authorList>
    </citation>
    <scope>NUCLEOTIDE SEQUENCE [LARGE SCALE GENOMIC DNA]</scope>
    <source>
        <strain evidence="2">ATCC 51557</strain>
    </source>
</reference>
<gene>
    <name evidence="1" type="ORF">SAMN02983004_01054</name>
</gene>
<dbReference type="Proteomes" id="UP000199262">
    <property type="component" value="Unassembled WGS sequence"/>
</dbReference>
<evidence type="ECO:0000313" key="2">
    <source>
        <dbReference type="Proteomes" id="UP000199262"/>
    </source>
</evidence>
<protein>
    <submittedName>
        <fullName evidence="1">Uncharacterized protein</fullName>
    </submittedName>
</protein>
<accession>A0A1G4QCE2</accession>
<organism evidence="1 2">
    <name type="scientific">Borreliella japonica</name>
    <name type="common">Borrelia japonica</name>
    <dbReference type="NCBI Taxonomy" id="34095"/>
    <lineage>
        <taxon>Bacteria</taxon>
        <taxon>Pseudomonadati</taxon>
        <taxon>Spirochaetota</taxon>
        <taxon>Spirochaetia</taxon>
        <taxon>Spirochaetales</taxon>
        <taxon>Borreliaceae</taxon>
        <taxon>Borreliella</taxon>
    </lineage>
</organism>
<dbReference type="EMBL" id="FMTE01000012">
    <property type="protein sequence ID" value="SCW42246.1"/>
    <property type="molecule type" value="Genomic_DNA"/>
</dbReference>